<dbReference type="AlphaFoldDB" id="A0A5B9D9N9"/>
<evidence type="ECO:0000313" key="2">
    <source>
        <dbReference type="EMBL" id="QEE15547.1"/>
    </source>
</evidence>
<feature type="transmembrane region" description="Helical" evidence="1">
    <location>
        <begin position="172"/>
        <end position="191"/>
    </location>
</feature>
<accession>A0A5B9D9N9</accession>
<feature type="transmembrane region" description="Helical" evidence="1">
    <location>
        <begin position="266"/>
        <end position="287"/>
    </location>
</feature>
<feature type="transmembrane region" description="Helical" evidence="1">
    <location>
        <begin position="197"/>
        <end position="213"/>
    </location>
</feature>
<dbReference type="EMBL" id="CP042905">
    <property type="protein sequence ID" value="QEE15547.1"/>
    <property type="molecule type" value="Genomic_DNA"/>
</dbReference>
<feature type="transmembrane region" description="Helical" evidence="1">
    <location>
        <begin position="6"/>
        <end position="24"/>
    </location>
</feature>
<proteinExistence type="predicted"/>
<feature type="transmembrane region" description="Helical" evidence="1">
    <location>
        <begin position="240"/>
        <end position="260"/>
    </location>
</feature>
<reference evidence="2 3" key="1">
    <citation type="journal article" date="2020" name="Nature">
        <title>Isolation of an archaeon at the prokaryote-eukaryote interface.</title>
        <authorList>
            <person name="Imachi H."/>
            <person name="Nobu M.K."/>
            <person name="Nakahara N."/>
            <person name="Morono Y."/>
            <person name="Ogawara M."/>
            <person name="Takaki Y."/>
            <person name="Takano Y."/>
            <person name="Uematsu K."/>
            <person name="Ikuta T."/>
            <person name="Ito M."/>
            <person name="Matsui Y."/>
            <person name="Miyazaki M."/>
            <person name="Murata K."/>
            <person name="Saito Y."/>
            <person name="Sakai S."/>
            <person name="Song C."/>
            <person name="Tasumi E."/>
            <person name="Yamanaka Y."/>
            <person name="Yamaguchi T."/>
            <person name="Kamagata Y."/>
            <person name="Tamaki H."/>
            <person name="Takai K."/>
        </authorList>
    </citation>
    <scope>NUCLEOTIDE SEQUENCE [LARGE SCALE GENOMIC DNA]</scope>
    <source>
        <strain evidence="2 3">MK-D1</strain>
    </source>
</reference>
<organism evidence="2 3">
    <name type="scientific">Promethearchaeum syntrophicum</name>
    <dbReference type="NCBI Taxonomy" id="2594042"/>
    <lineage>
        <taxon>Archaea</taxon>
        <taxon>Promethearchaeati</taxon>
        <taxon>Promethearchaeota</taxon>
        <taxon>Promethearchaeia</taxon>
        <taxon>Promethearchaeales</taxon>
        <taxon>Promethearchaeaceae</taxon>
        <taxon>Promethearchaeum</taxon>
    </lineage>
</organism>
<dbReference type="RefSeq" id="WP_147662452.1">
    <property type="nucleotide sequence ID" value="NZ_CP042905.2"/>
</dbReference>
<evidence type="ECO:0000313" key="3">
    <source>
        <dbReference type="Proteomes" id="UP000321408"/>
    </source>
</evidence>
<protein>
    <submittedName>
        <fullName evidence="2">Uncharacterized protein</fullName>
    </submittedName>
</protein>
<name>A0A5B9D9N9_9ARCH</name>
<dbReference type="GeneID" id="41329366"/>
<feature type="transmembrane region" description="Helical" evidence="1">
    <location>
        <begin position="296"/>
        <end position="316"/>
    </location>
</feature>
<keyword evidence="1" id="KW-1133">Transmembrane helix</keyword>
<gene>
    <name evidence="2" type="ORF">DSAG12_01373</name>
</gene>
<dbReference type="KEGG" id="psyt:DSAG12_01373"/>
<dbReference type="Proteomes" id="UP000321408">
    <property type="component" value="Chromosome"/>
</dbReference>
<feature type="transmembrane region" description="Helical" evidence="1">
    <location>
        <begin position="61"/>
        <end position="80"/>
    </location>
</feature>
<evidence type="ECO:0000256" key="1">
    <source>
        <dbReference type="SAM" id="Phobius"/>
    </source>
</evidence>
<feature type="transmembrane region" description="Helical" evidence="1">
    <location>
        <begin position="36"/>
        <end position="55"/>
    </location>
</feature>
<keyword evidence="1" id="KW-0472">Membrane</keyword>
<sequence>MAELELSGGIVFILFLFGSVFFLVELYHEKIHLNDSIIAGISISYFFLIVLPEISENLPEFPLQLTAFEYFFVLLGFAFNHLSEKFILQRVESNTQHSARDLVHMESNLELVEKSLEIMISDELHLDHHDEDALRELTGTLISLQNQEKQFLSEIEQKKATIHDHILEHLNLLRRITSFVYHFLIGIIIVGLIQVEIVAVLLFFFFALFNTLISSRYKRRVVFSDLDITVEFEDEGFKKILLSLASLLGIIAGLILNLIFSLNLEILYLMFSFISGVILYTIVRYVIPEKEKGRPWLFLLSLIGFSIFVLLLKVILHLELW</sequence>
<keyword evidence="1" id="KW-0812">Transmembrane</keyword>
<reference evidence="2 3" key="2">
    <citation type="journal article" date="2024" name="Int. J. Syst. Evol. Microbiol.">
        <title>Promethearchaeum syntrophicum gen. nov., sp. nov., an anaerobic, obligately syntrophic archaeon, the first isolate of the lineage 'Asgard' archaea, and proposal of the new archaeal phylum Promethearchaeota phyl. nov. and kingdom Promethearchaeati regn. nov.</title>
        <authorList>
            <person name="Imachi H."/>
            <person name="Nobu M.K."/>
            <person name="Kato S."/>
            <person name="Takaki Y."/>
            <person name="Miyazaki M."/>
            <person name="Miyata M."/>
            <person name="Ogawara M."/>
            <person name="Saito Y."/>
            <person name="Sakai S."/>
            <person name="Tahara Y.O."/>
            <person name="Takano Y."/>
            <person name="Tasumi E."/>
            <person name="Uematsu K."/>
            <person name="Yoshimura T."/>
            <person name="Itoh T."/>
            <person name="Ohkuma M."/>
            <person name="Takai K."/>
        </authorList>
    </citation>
    <scope>NUCLEOTIDE SEQUENCE [LARGE SCALE GENOMIC DNA]</scope>
    <source>
        <strain evidence="2 3">MK-D1</strain>
    </source>
</reference>
<keyword evidence="3" id="KW-1185">Reference proteome</keyword>